<dbReference type="InterPro" id="IPR014013">
    <property type="entry name" value="Helic_SF1/SF2_ATP-bd_DinG/Rad3"/>
</dbReference>
<keyword evidence="6 15" id="KW-0347">Helicase</keyword>
<accession>A0A7G5EEK3</accession>
<dbReference type="EMBL" id="CP058554">
    <property type="protein sequence ID" value="QMV72428.1"/>
    <property type="molecule type" value="Genomic_DNA"/>
</dbReference>
<proteinExistence type="inferred from homology"/>
<dbReference type="GO" id="GO:0046872">
    <property type="term" value="F:metal ion binding"/>
    <property type="evidence" value="ECO:0007669"/>
    <property type="project" value="UniProtKB-KW"/>
</dbReference>
<keyword evidence="12" id="KW-0413">Isomerase</keyword>
<dbReference type="Pfam" id="PF13307">
    <property type="entry name" value="Helicase_C_2"/>
    <property type="match status" value="1"/>
</dbReference>
<dbReference type="PANTHER" id="PTHR11472">
    <property type="entry name" value="DNA REPAIR DEAD HELICASE RAD3/XP-D SUBFAMILY MEMBER"/>
    <property type="match status" value="1"/>
</dbReference>
<dbReference type="Gene3D" id="3.90.320.10">
    <property type="match status" value="1"/>
</dbReference>
<dbReference type="SMART" id="SM00491">
    <property type="entry name" value="HELICc2"/>
    <property type="match status" value="1"/>
</dbReference>
<organism evidence="15 16">
    <name type="scientific">Comamonas piscis</name>
    <dbReference type="NCBI Taxonomy" id="1562974"/>
    <lineage>
        <taxon>Bacteria</taxon>
        <taxon>Pseudomonadati</taxon>
        <taxon>Pseudomonadota</taxon>
        <taxon>Betaproteobacteria</taxon>
        <taxon>Burkholderiales</taxon>
        <taxon>Comamonadaceae</taxon>
        <taxon>Comamonas</taxon>
    </lineage>
</organism>
<dbReference type="InterPro" id="IPR010614">
    <property type="entry name" value="RAD3-like_helicase_DEAD"/>
</dbReference>
<evidence type="ECO:0000313" key="16">
    <source>
        <dbReference type="Proteomes" id="UP000515240"/>
    </source>
</evidence>
<dbReference type="KEGG" id="cpis:HS961_06035"/>
<reference evidence="15 16" key="1">
    <citation type="journal article" date="2020" name="G3 (Bethesda)">
        <title>CeMbio - The Caenorhabditis elegans Microbiome Resource.</title>
        <authorList>
            <person name="Dirksen P."/>
            <person name="Assie A."/>
            <person name="Zimmermann J."/>
            <person name="Zhang F."/>
            <person name="Tietje A.M."/>
            <person name="Marsh S.A."/>
            <person name="Felix M.A."/>
            <person name="Shapira M."/>
            <person name="Kaleta C."/>
            <person name="Schulenburg H."/>
            <person name="Samuel B."/>
        </authorList>
    </citation>
    <scope>NUCLEOTIDE SEQUENCE [LARGE SCALE GENOMIC DNA]</scope>
    <source>
        <strain evidence="15 16">BIGb0172</strain>
    </source>
</reference>
<dbReference type="InterPro" id="IPR006554">
    <property type="entry name" value="Helicase-like_DEXD_c2"/>
</dbReference>
<dbReference type="AlphaFoldDB" id="A0A7G5EEK3"/>
<dbReference type="PROSITE" id="PS51193">
    <property type="entry name" value="HELICASE_ATP_BIND_2"/>
    <property type="match status" value="1"/>
</dbReference>
<keyword evidence="5" id="KW-0378">Hydrolase</keyword>
<evidence type="ECO:0000256" key="5">
    <source>
        <dbReference type="ARBA" id="ARBA00022801"/>
    </source>
</evidence>
<name>A0A7G5EEK3_9BURK</name>
<comment type="similarity">
    <text evidence="13">Belongs to the helicase family. DinG subfamily.</text>
</comment>
<dbReference type="GO" id="GO:0005524">
    <property type="term" value="F:ATP binding"/>
    <property type="evidence" value="ECO:0007669"/>
    <property type="project" value="UniProtKB-KW"/>
</dbReference>
<dbReference type="Pfam" id="PF06733">
    <property type="entry name" value="DEAD_2"/>
    <property type="match status" value="1"/>
</dbReference>
<dbReference type="Proteomes" id="UP000515240">
    <property type="component" value="Chromosome"/>
</dbReference>
<evidence type="ECO:0000256" key="12">
    <source>
        <dbReference type="ARBA" id="ARBA00023235"/>
    </source>
</evidence>
<dbReference type="InterPro" id="IPR027417">
    <property type="entry name" value="P-loop_NTPase"/>
</dbReference>
<dbReference type="InterPro" id="IPR011604">
    <property type="entry name" value="PDDEXK-like_dom_sf"/>
</dbReference>
<sequence length="772" mass="84317">MSYTVAVRALCEFTARAGDLDLRFTPAPSALEGIEGHGLVRARRGAGYEAELRLAGSYEDLQVRGRADGFDPGLGQLEEIKTYRGQIDSVRDNHRALHWAQAKVYGHLLCLERGLPSLKVALVYFNVGTQQETVLAEPYSAAELQAFFEQQCRLFLDWARSEAAHRSARDAALTALRFPFAQFRTGQRALSVAVYRTAQAGLQTGGGSCLMAQAPTGIGKTVATIFPMLKASAEQGLDKLFFLTAKTTGHRLALHALGLLQTALQGQTGAVPLRVVDLQARDKSCEHPDKACHGESCPLAQGFYDRLPAARAQALAQEPMLTPDKVRSLALQHQVCPYYLTQELARWSDVVVGDYHYFYDSAAMLYALTQAHQWKVGVLVDEAHNLLERARRMYTAELPQHTLAAARKAATGPVKKSLDVLNRQWTALNKAQQEGGQDYQVYPELPPGLLGAVQRAVAAIAQAQGDSPMLPGDAVLGFYLEALSWLNLAEQLGPHALFDTSLWSSAASGRRGPMSTLCIRNVVPAPHLAARHTAACATVLFSGTLGPQAFYQDLLGLPPATQWVEVASPFQAAQLQVQIAGHISTRYQDRAQSLVPIAELVAAQFARQPGNYLCFFSSFDYLQRAAECMQRLHPQLPLFCQTSAMDDAGRAAFLARFDEAGQGIGLAVLGGAFSEGVDLPGNRLIGAFIATLGLPQINPINTHMQQAMAQRFGAAKAYDYTYLYPGLRKVVQAAGRVIRSEDDRGVVVLIDDRFHRAQVRALLPSWWEPQKL</sequence>
<gene>
    <name evidence="15" type="ORF">HS961_06035</name>
</gene>
<dbReference type="RefSeq" id="WP_182326847.1">
    <property type="nucleotide sequence ID" value="NZ_CP058554.1"/>
</dbReference>
<evidence type="ECO:0000256" key="13">
    <source>
        <dbReference type="ARBA" id="ARBA00038058"/>
    </source>
</evidence>
<dbReference type="GO" id="GO:0003677">
    <property type="term" value="F:DNA binding"/>
    <property type="evidence" value="ECO:0007669"/>
    <property type="project" value="UniProtKB-KW"/>
</dbReference>
<evidence type="ECO:0000256" key="3">
    <source>
        <dbReference type="ARBA" id="ARBA00022741"/>
    </source>
</evidence>
<dbReference type="GO" id="GO:0016818">
    <property type="term" value="F:hydrolase activity, acting on acid anhydrides, in phosphorus-containing anhydrides"/>
    <property type="evidence" value="ECO:0007669"/>
    <property type="project" value="InterPro"/>
</dbReference>
<evidence type="ECO:0000256" key="6">
    <source>
        <dbReference type="ARBA" id="ARBA00022806"/>
    </source>
</evidence>
<keyword evidence="16" id="KW-1185">Reference proteome</keyword>
<evidence type="ECO:0000256" key="9">
    <source>
        <dbReference type="ARBA" id="ARBA00023014"/>
    </source>
</evidence>
<keyword evidence="3" id="KW-0547">Nucleotide-binding</keyword>
<dbReference type="SUPFAM" id="SSF52540">
    <property type="entry name" value="P-loop containing nucleoside triphosphate hydrolases"/>
    <property type="match status" value="1"/>
</dbReference>
<dbReference type="PANTHER" id="PTHR11472:SF34">
    <property type="entry name" value="REGULATOR OF TELOMERE ELONGATION HELICASE 1"/>
    <property type="match status" value="1"/>
</dbReference>
<evidence type="ECO:0000313" key="15">
    <source>
        <dbReference type="EMBL" id="QMV72428.1"/>
    </source>
</evidence>
<evidence type="ECO:0000259" key="14">
    <source>
        <dbReference type="PROSITE" id="PS51193"/>
    </source>
</evidence>
<keyword evidence="1" id="KW-0004">4Fe-4S</keyword>
<dbReference type="InterPro" id="IPR045028">
    <property type="entry name" value="DinG/Rad3-like"/>
</dbReference>
<keyword evidence="2" id="KW-0479">Metal-binding</keyword>
<keyword evidence="4" id="KW-0227">DNA damage</keyword>
<keyword evidence="8" id="KW-0408">Iron</keyword>
<keyword evidence="11" id="KW-0234">DNA repair</keyword>
<dbReference type="SMART" id="SM00488">
    <property type="entry name" value="DEXDc2"/>
    <property type="match status" value="1"/>
</dbReference>
<dbReference type="InterPro" id="IPR006555">
    <property type="entry name" value="ATP-dep_Helicase_C"/>
</dbReference>
<evidence type="ECO:0000256" key="11">
    <source>
        <dbReference type="ARBA" id="ARBA00023204"/>
    </source>
</evidence>
<evidence type="ECO:0000256" key="10">
    <source>
        <dbReference type="ARBA" id="ARBA00023125"/>
    </source>
</evidence>
<keyword evidence="10" id="KW-0238">DNA-binding</keyword>
<evidence type="ECO:0000256" key="7">
    <source>
        <dbReference type="ARBA" id="ARBA00022840"/>
    </source>
</evidence>
<evidence type="ECO:0000256" key="8">
    <source>
        <dbReference type="ARBA" id="ARBA00023004"/>
    </source>
</evidence>
<keyword evidence="7" id="KW-0067">ATP-binding</keyword>
<protein>
    <submittedName>
        <fullName evidence="15">ATP-dependent DNA helicase</fullName>
    </submittedName>
</protein>
<dbReference type="Gene3D" id="3.40.50.300">
    <property type="entry name" value="P-loop containing nucleotide triphosphate hydrolases"/>
    <property type="match status" value="2"/>
</dbReference>
<feature type="domain" description="Helicase ATP-binding" evidence="14">
    <location>
        <begin position="173"/>
        <end position="438"/>
    </location>
</feature>
<dbReference type="GO" id="GO:0006281">
    <property type="term" value="P:DNA repair"/>
    <property type="evidence" value="ECO:0007669"/>
    <property type="project" value="UniProtKB-KW"/>
</dbReference>
<dbReference type="Gene3D" id="1.10.275.30">
    <property type="match status" value="1"/>
</dbReference>
<evidence type="ECO:0000256" key="4">
    <source>
        <dbReference type="ARBA" id="ARBA00022763"/>
    </source>
</evidence>
<evidence type="ECO:0000256" key="1">
    <source>
        <dbReference type="ARBA" id="ARBA00022485"/>
    </source>
</evidence>
<evidence type="ECO:0000256" key="2">
    <source>
        <dbReference type="ARBA" id="ARBA00022723"/>
    </source>
</evidence>
<dbReference type="GO" id="GO:0003678">
    <property type="term" value="F:DNA helicase activity"/>
    <property type="evidence" value="ECO:0007669"/>
    <property type="project" value="InterPro"/>
</dbReference>
<keyword evidence="9" id="KW-0411">Iron-sulfur</keyword>
<dbReference type="GO" id="GO:0051539">
    <property type="term" value="F:4 iron, 4 sulfur cluster binding"/>
    <property type="evidence" value="ECO:0007669"/>
    <property type="project" value="UniProtKB-KW"/>
</dbReference>